<keyword evidence="1" id="KW-0812">Transmembrane</keyword>
<dbReference type="EMBL" id="FWDM01000002">
    <property type="protein sequence ID" value="SLM09827.1"/>
    <property type="molecule type" value="Genomic_DNA"/>
</dbReference>
<proteinExistence type="predicted"/>
<keyword evidence="1" id="KW-1133">Transmembrane helix</keyword>
<evidence type="ECO:0008006" key="3">
    <source>
        <dbReference type="Google" id="ProtNLM"/>
    </source>
</evidence>
<name>A0A3P3XF38_9SPIR</name>
<dbReference type="Gene3D" id="2.10.109.10">
    <property type="entry name" value="Umud Fragment, subunit A"/>
    <property type="match status" value="1"/>
</dbReference>
<feature type="transmembrane region" description="Helical" evidence="1">
    <location>
        <begin position="21"/>
        <end position="44"/>
    </location>
</feature>
<dbReference type="SUPFAM" id="SSF51306">
    <property type="entry name" value="LexA/Signal peptidase"/>
    <property type="match status" value="1"/>
</dbReference>
<dbReference type="InterPro" id="IPR036286">
    <property type="entry name" value="LexA/Signal_pep-like_sf"/>
</dbReference>
<protein>
    <recommendedName>
        <fullName evidence="3">Peptidase S26 domain-containing protein</fullName>
    </recommendedName>
</protein>
<sequence length="193" mass="22180">MFARRPVRYAEKVERKKNRLRAIWFVVVFIILSSFIRGVVIQSWQIRDQTMNPSLVVGDVVLAVPFWSIFSSAPFSFSGPLHQGDLVLIDDGASEVTPPALLTADAVLRFFTLQRFSILEAQYGRNFGVPEVMRIKSIIRENRENKRVILYTLEYDARRMSADAPADKEVQASRIRAKLVFRIWPIRRVGPLT</sequence>
<accession>A0A3P3XF38</accession>
<gene>
    <name evidence="2" type="ORF">SPIROBIBN47_100057</name>
</gene>
<reference evidence="2" key="1">
    <citation type="submission" date="2017-02" db="EMBL/GenBank/DDBJ databases">
        <authorList>
            <person name="Regsiter A."/>
            <person name="William W."/>
        </authorList>
    </citation>
    <scope>NUCLEOTIDE SEQUENCE</scope>
    <source>
        <strain evidence="2">Bib</strain>
    </source>
</reference>
<evidence type="ECO:0000313" key="2">
    <source>
        <dbReference type="EMBL" id="SLM09827.1"/>
    </source>
</evidence>
<organism evidence="2">
    <name type="scientific">uncultured spirochete</name>
    <dbReference type="NCBI Taxonomy" id="156406"/>
    <lineage>
        <taxon>Bacteria</taxon>
        <taxon>Pseudomonadati</taxon>
        <taxon>Spirochaetota</taxon>
        <taxon>Spirochaetia</taxon>
        <taxon>Spirochaetales</taxon>
        <taxon>environmental samples</taxon>
    </lineage>
</organism>
<dbReference type="AlphaFoldDB" id="A0A3P3XF38"/>
<evidence type="ECO:0000256" key="1">
    <source>
        <dbReference type="SAM" id="Phobius"/>
    </source>
</evidence>
<keyword evidence="1" id="KW-0472">Membrane</keyword>